<evidence type="ECO:0000256" key="5">
    <source>
        <dbReference type="ARBA" id="ARBA00018679"/>
    </source>
</evidence>
<dbReference type="NCBIfam" id="TIGR00260">
    <property type="entry name" value="thrC"/>
    <property type="match status" value="1"/>
</dbReference>
<dbReference type="InterPro" id="IPR037158">
    <property type="entry name" value="Thr_synth_N_sf"/>
</dbReference>
<evidence type="ECO:0000259" key="13">
    <source>
        <dbReference type="Pfam" id="PF00291"/>
    </source>
</evidence>
<dbReference type="InterPro" id="IPR029144">
    <property type="entry name" value="Thr_synth_N"/>
</dbReference>
<dbReference type="InterPro" id="IPR051166">
    <property type="entry name" value="Threonine_Synthase"/>
</dbReference>
<evidence type="ECO:0000256" key="7">
    <source>
        <dbReference type="ARBA" id="ARBA00022697"/>
    </source>
</evidence>
<evidence type="ECO:0000313" key="15">
    <source>
        <dbReference type="EMBL" id="PJE75530.1"/>
    </source>
</evidence>
<gene>
    <name evidence="15" type="ORF">COV04_04475</name>
</gene>
<evidence type="ECO:0000259" key="14">
    <source>
        <dbReference type="Pfam" id="PF14821"/>
    </source>
</evidence>
<comment type="similarity">
    <text evidence="3">Belongs to the threonine synthase family.</text>
</comment>
<dbReference type="InterPro" id="IPR000634">
    <property type="entry name" value="Ser/Thr_deHydtase_PyrdxlP-BS"/>
</dbReference>
<keyword evidence="8 12" id="KW-0663">Pyridoxal phosphate</keyword>
<evidence type="ECO:0000256" key="3">
    <source>
        <dbReference type="ARBA" id="ARBA00005517"/>
    </source>
</evidence>
<dbReference type="PANTHER" id="PTHR42690">
    <property type="entry name" value="THREONINE SYNTHASE FAMILY MEMBER"/>
    <property type="match status" value="1"/>
</dbReference>
<organism evidence="15 16">
    <name type="scientific">Candidatus Uhrbacteria bacterium CG10_big_fil_rev_8_21_14_0_10_48_11</name>
    <dbReference type="NCBI Taxonomy" id="1975037"/>
    <lineage>
        <taxon>Bacteria</taxon>
        <taxon>Candidatus Uhriibacteriota</taxon>
    </lineage>
</organism>
<comment type="pathway">
    <text evidence="2">Amino-acid biosynthesis; L-threonine biosynthesis; L-threonine from L-aspartate: step 5/5.</text>
</comment>
<dbReference type="SUPFAM" id="SSF53686">
    <property type="entry name" value="Tryptophan synthase beta subunit-like PLP-dependent enzymes"/>
    <property type="match status" value="1"/>
</dbReference>
<protein>
    <recommendedName>
        <fullName evidence="5 11">Threonine synthase</fullName>
        <ecNumber evidence="4 11">4.2.3.1</ecNumber>
    </recommendedName>
</protein>
<dbReference type="Gene3D" id="3.90.1380.10">
    <property type="entry name" value="Threonine synthase, N-terminal domain"/>
    <property type="match status" value="1"/>
</dbReference>
<dbReference type="Proteomes" id="UP000231152">
    <property type="component" value="Unassembled WGS sequence"/>
</dbReference>
<dbReference type="GO" id="GO:0030170">
    <property type="term" value="F:pyridoxal phosphate binding"/>
    <property type="evidence" value="ECO:0007669"/>
    <property type="project" value="InterPro"/>
</dbReference>
<dbReference type="Pfam" id="PF14821">
    <property type="entry name" value="Thr_synth_N"/>
    <property type="match status" value="1"/>
</dbReference>
<keyword evidence="7" id="KW-0791">Threonine biosynthesis</keyword>
<dbReference type="AlphaFoldDB" id="A0A2M8LDK5"/>
<feature type="modified residue" description="N6-(pyridoxal phosphate)lysine" evidence="12">
    <location>
        <position position="106"/>
    </location>
</feature>
<dbReference type="Gene3D" id="3.40.50.1100">
    <property type="match status" value="2"/>
</dbReference>
<evidence type="ECO:0000256" key="12">
    <source>
        <dbReference type="PIRSR" id="PIRSR604450-51"/>
    </source>
</evidence>
<comment type="cofactor">
    <cofactor evidence="1 12">
        <name>pyridoxal 5'-phosphate</name>
        <dbReference type="ChEBI" id="CHEBI:597326"/>
    </cofactor>
</comment>
<dbReference type="EC" id="4.2.3.1" evidence="4 11"/>
<dbReference type="PROSITE" id="PS00165">
    <property type="entry name" value="DEHYDRATASE_SER_THR"/>
    <property type="match status" value="1"/>
</dbReference>
<keyword evidence="6" id="KW-0028">Amino-acid biosynthesis</keyword>
<evidence type="ECO:0000256" key="4">
    <source>
        <dbReference type="ARBA" id="ARBA00013028"/>
    </source>
</evidence>
<dbReference type="Pfam" id="PF00291">
    <property type="entry name" value="PALP"/>
    <property type="match status" value="1"/>
</dbReference>
<evidence type="ECO:0000256" key="8">
    <source>
        <dbReference type="ARBA" id="ARBA00022898"/>
    </source>
</evidence>
<keyword evidence="9" id="KW-0456">Lyase</keyword>
<evidence type="ECO:0000256" key="10">
    <source>
        <dbReference type="ARBA" id="ARBA00049144"/>
    </source>
</evidence>
<accession>A0A2M8LDK5</accession>
<dbReference type="InterPro" id="IPR004450">
    <property type="entry name" value="Thr_synthase-like"/>
</dbReference>
<sequence length="432" mass="47397">MKFHSTRGGVSSIRLEQAIVEGLAPDGGLYLPNRIPKLSKQFLTALPSKKYWQVAEGMLQPFMAEVSKQRLRRIVKEAFTFDVPMKQLEDDLYVVELFHGPTLSFKDFGARFFARLLQSFIEKEKTQVNIIVATSGDTGSAVASGFLDIPNIHVYMLYPQKRVSKLQEQQLTTYGHNITALEVLGKFDDCQKLAKTALAMRQSKSGAYLSSANSINLGRLLPQSVYYAYATAELKRQGVEEQPRFVVPSGNFGNLTGGLLAKRMGVPIAGFVAATNANNVVPSYLKTGRFKPRVSKATLSNAMDVGNPSNFSRMLALYQHKRSAMAKDIAGIAVSDAETIASITAIYKRYGYLVDPHTAVGIAAAKTYRRTHPEKGPLVVLSTAHPAKFKATVEAATHKRMKLPRALALVAKKKKKSVVVGNSIAEVMAVVR</sequence>
<evidence type="ECO:0000256" key="2">
    <source>
        <dbReference type="ARBA" id="ARBA00004979"/>
    </source>
</evidence>
<dbReference type="UniPathway" id="UPA00050">
    <property type="reaction ID" value="UER00065"/>
</dbReference>
<dbReference type="EMBL" id="PFET01000014">
    <property type="protein sequence ID" value="PJE75530.1"/>
    <property type="molecule type" value="Genomic_DNA"/>
</dbReference>
<evidence type="ECO:0000256" key="6">
    <source>
        <dbReference type="ARBA" id="ARBA00022605"/>
    </source>
</evidence>
<evidence type="ECO:0000256" key="11">
    <source>
        <dbReference type="NCBIfam" id="TIGR00260"/>
    </source>
</evidence>
<dbReference type="InterPro" id="IPR001926">
    <property type="entry name" value="TrpB-like_PALP"/>
</dbReference>
<dbReference type="InterPro" id="IPR036052">
    <property type="entry name" value="TrpB-like_PALP_sf"/>
</dbReference>
<dbReference type="PANTHER" id="PTHR42690:SF1">
    <property type="entry name" value="THREONINE SYNTHASE-LIKE 2"/>
    <property type="match status" value="1"/>
</dbReference>
<feature type="domain" description="Threonine synthase N-terminal" evidence="14">
    <location>
        <begin position="2"/>
        <end position="79"/>
    </location>
</feature>
<proteinExistence type="inferred from homology"/>
<name>A0A2M8LDK5_9BACT</name>
<comment type="caution">
    <text evidence="15">The sequence shown here is derived from an EMBL/GenBank/DDBJ whole genome shotgun (WGS) entry which is preliminary data.</text>
</comment>
<feature type="domain" description="Tryptophan synthase beta chain-like PALP" evidence="13">
    <location>
        <begin position="86"/>
        <end position="382"/>
    </location>
</feature>
<reference evidence="15 16" key="1">
    <citation type="submission" date="2017-09" db="EMBL/GenBank/DDBJ databases">
        <title>Depth-based differentiation of microbial function through sediment-hosted aquifers and enrichment of novel symbionts in the deep terrestrial subsurface.</title>
        <authorList>
            <person name="Probst A.J."/>
            <person name="Ladd B."/>
            <person name="Jarett J.K."/>
            <person name="Geller-Mcgrath D.E."/>
            <person name="Sieber C.M."/>
            <person name="Emerson J.B."/>
            <person name="Anantharaman K."/>
            <person name="Thomas B.C."/>
            <person name="Malmstrom R."/>
            <person name="Stieglmeier M."/>
            <person name="Klingl A."/>
            <person name="Woyke T."/>
            <person name="Ryan C.M."/>
            <person name="Banfield J.F."/>
        </authorList>
    </citation>
    <scope>NUCLEOTIDE SEQUENCE [LARGE SCALE GENOMIC DNA]</scope>
    <source>
        <strain evidence="15">CG10_big_fil_rev_8_21_14_0_10_48_11</strain>
    </source>
</reference>
<evidence type="ECO:0000313" key="16">
    <source>
        <dbReference type="Proteomes" id="UP000231152"/>
    </source>
</evidence>
<evidence type="ECO:0000256" key="1">
    <source>
        <dbReference type="ARBA" id="ARBA00001933"/>
    </source>
</evidence>
<dbReference type="GO" id="GO:0009088">
    <property type="term" value="P:threonine biosynthetic process"/>
    <property type="evidence" value="ECO:0007669"/>
    <property type="project" value="UniProtKB-UniRule"/>
</dbReference>
<evidence type="ECO:0000256" key="9">
    <source>
        <dbReference type="ARBA" id="ARBA00023239"/>
    </source>
</evidence>
<comment type="catalytic activity">
    <reaction evidence="10">
        <text>O-phospho-L-homoserine + H2O = L-threonine + phosphate</text>
        <dbReference type="Rhea" id="RHEA:10840"/>
        <dbReference type="ChEBI" id="CHEBI:15377"/>
        <dbReference type="ChEBI" id="CHEBI:43474"/>
        <dbReference type="ChEBI" id="CHEBI:57590"/>
        <dbReference type="ChEBI" id="CHEBI:57926"/>
        <dbReference type="EC" id="4.2.3.1"/>
    </reaction>
</comment>
<dbReference type="GO" id="GO:0004795">
    <property type="term" value="F:threonine synthase activity"/>
    <property type="evidence" value="ECO:0007669"/>
    <property type="project" value="UniProtKB-UniRule"/>
</dbReference>